<evidence type="ECO:0000256" key="2">
    <source>
        <dbReference type="ARBA" id="ARBA00022737"/>
    </source>
</evidence>
<evidence type="ECO:0000313" key="9">
    <source>
        <dbReference type="EMBL" id="KAA1192095.1"/>
    </source>
</evidence>
<dbReference type="InterPro" id="IPR027304">
    <property type="entry name" value="Trigger_fact/SurA_dom_sf"/>
</dbReference>
<evidence type="ECO:0000259" key="8">
    <source>
        <dbReference type="PROSITE" id="PS50198"/>
    </source>
</evidence>
<dbReference type="GO" id="GO:0042277">
    <property type="term" value="F:peptide binding"/>
    <property type="evidence" value="ECO:0007669"/>
    <property type="project" value="InterPro"/>
</dbReference>
<feature type="domain" description="PpiC" evidence="8">
    <location>
        <begin position="268"/>
        <end position="367"/>
    </location>
</feature>
<evidence type="ECO:0000256" key="3">
    <source>
        <dbReference type="ARBA" id="ARBA00022764"/>
    </source>
</evidence>
<proteinExistence type="inferred from homology"/>
<dbReference type="SUPFAM" id="SSF54534">
    <property type="entry name" value="FKBP-like"/>
    <property type="match status" value="2"/>
</dbReference>
<reference evidence="9 10" key="1">
    <citation type="submission" date="2019-09" db="EMBL/GenBank/DDBJ databases">
        <authorList>
            <person name="Chen X.-Y."/>
        </authorList>
    </citation>
    <scope>NUCLEOTIDE SEQUENCE [LARGE SCALE GENOMIC DNA]</scope>
    <source>
        <strain evidence="9 10">NY5</strain>
    </source>
</reference>
<dbReference type="PROSITE" id="PS01096">
    <property type="entry name" value="PPIC_PPIASE_1"/>
    <property type="match status" value="1"/>
</dbReference>
<name>A0A5B0X0B8_9GAMM</name>
<dbReference type="Proteomes" id="UP000323708">
    <property type="component" value="Unassembled WGS sequence"/>
</dbReference>
<accession>A0A5B0X0B8</accession>
<evidence type="ECO:0000256" key="5">
    <source>
        <dbReference type="ARBA" id="ARBA00023186"/>
    </source>
</evidence>
<keyword evidence="1 7" id="KW-0732">Signal</keyword>
<dbReference type="GO" id="GO:0050821">
    <property type="term" value="P:protein stabilization"/>
    <property type="evidence" value="ECO:0007669"/>
    <property type="project" value="InterPro"/>
</dbReference>
<evidence type="ECO:0000256" key="4">
    <source>
        <dbReference type="ARBA" id="ARBA00023110"/>
    </source>
</evidence>
<evidence type="ECO:0000256" key="1">
    <source>
        <dbReference type="ARBA" id="ARBA00022729"/>
    </source>
</evidence>
<keyword evidence="6 7" id="KW-0413">Isomerase</keyword>
<dbReference type="GO" id="GO:0003755">
    <property type="term" value="F:peptidyl-prolyl cis-trans isomerase activity"/>
    <property type="evidence" value="ECO:0007669"/>
    <property type="project" value="UniProtKB-UniRule"/>
</dbReference>
<comment type="subcellular location">
    <subcellularLocation>
        <location evidence="7">Periplasm</location>
    </subcellularLocation>
    <text evidence="7">Is capable of associating with the outer membrane.</text>
</comment>
<comment type="domain">
    <text evidence="7">The PPIase activity resides only in the second parvulin domain. The N-terminal region and the C-terminal tail are necessary and sufficient for the chaperone activity of SurA. The PPIase activity is dispensable for SurA to function as a chaperone. The N-terminal region and the C-terminal tail are also required for porin recognition.</text>
</comment>
<dbReference type="InterPro" id="IPR023034">
    <property type="entry name" value="PPIase_SurA"/>
</dbReference>
<dbReference type="GO" id="GO:0030288">
    <property type="term" value="C:outer membrane-bounded periplasmic space"/>
    <property type="evidence" value="ECO:0007669"/>
    <property type="project" value="InterPro"/>
</dbReference>
<dbReference type="Gene3D" id="3.10.50.40">
    <property type="match status" value="2"/>
</dbReference>
<feature type="domain" description="PpiC" evidence="8">
    <location>
        <begin position="161"/>
        <end position="259"/>
    </location>
</feature>
<keyword evidence="2 7" id="KW-0677">Repeat</keyword>
<gene>
    <name evidence="7" type="primary">surA</name>
    <name evidence="9" type="ORF">F0M18_10985</name>
</gene>
<dbReference type="InterPro" id="IPR050280">
    <property type="entry name" value="OMP_Chaperone_SurA"/>
</dbReference>
<dbReference type="InterPro" id="IPR000297">
    <property type="entry name" value="PPIase_PpiC"/>
</dbReference>
<evidence type="ECO:0000256" key="7">
    <source>
        <dbReference type="HAMAP-Rule" id="MF_01183"/>
    </source>
</evidence>
<protein>
    <recommendedName>
        <fullName evidence="7">Chaperone SurA</fullName>
    </recommendedName>
    <alternativeName>
        <fullName evidence="7">Peptidyl-prolyl cis-trans isomerase SurA</fullName>
        <shortName evidence="7">PPIase SurA</shortName>
        <ecNumber evidence="7">5.2.1.8</ecNumber>
    </alternativeName>
    <alternativeName>
        <fullName evidence="7">Rotamase SurA</fullName>
    </alternativeName>
</protein>
<dbReference type="PROSITE" id="PS50198">
    <property type="entry name" value="PPIC_PPIASE_2"/>
    <property type="match status" value="2"/>
</dbReference>
<keyword evidence="4 7" id="KW-0697">Rotamase</keyword>
<dbReference type="SUPFAM" id="SSF109998">
    <property type="entry name" value="Triger factor/SurA peptide-binding domain-like"/>
    <property type="match status" value="1"/>
</dbReference>
<comment type="catalytic activity">
    <reaction evidence="7">
        <text>[protein]-peptidylproline (omega=180) = [protein]-peptidylproline (omega=0)</text>
        <dbReference type="Rhea" id="RHEA:16237"/>
        <dbReference type="Rhea" id="RHEA-COMP:10747"/>
        <dbReference type="Rhea" id="RHEA-COMP:10748"/>
        <dbReference type="ChEBI" id="CHEBI:83833"/>
        <dbReference type="ChEBI" id="CHEBI:83834"/>
        <dbReference type="EC" id="5.2.1.8"/>
    </reaction>
</comment>
<dbReference type="InterPro" id="IPR015391">
    <property type="entry name" value="SurA_N"/>
</dbReference>
<sequence length="411" mass="45920">MCLIGGNARAETVMLDQVVAIVEDDVIMASELRERLNQLRETLESRGVEMPPEDVLIRETLDRLILESIQIQKGQRVGVRISDAQLNSAMQRVAAQNGMDLEQFRTALESQGQSYQAMREQIRKEIVIQRVQAGNVNQRIEISEQEVDNFLATEDGRKLSQPEYQILHALLAVSPSAPADEVARAEAYVNRILAEIRSGTPFDKAVSAPGPYAFSGGNLGWRRLDDLPSLFADIAPGLAKGETDLVRSESGFHLINMADRRGGENMVVAQTHVRHILVKPSEIMSDDQARALVAELKQRALDGEDFAELAREYSEDIGSAQEGGDLGWTSPGQMVPEFDAAMAATPVGEISDPVRSEFGWHILEVLDRREQDMTDTAVRNQAKNYLHQRKYQEELDAWLRQIRDEAFVDIK</sequence>
<dbReference type="Gene3D" id="1.10.4030.10">
    <property type="entry name" value="Porin chaperone SurA, peptide-binding domain"/>
    <property type="match status" value="1"/>
</dbReference>
<dbReference type="GO" id="GO:0043165">
    <property type="term" value="P:Gram-negative-bacterium-type cell outer membrane assembly"/>
    <property type="evidence" value="ECO:0007669"/>
    <property type="project" value="InterPro"/>
</dbReference>
<comment type="caution">
    <text evidence="9">The sequence shown here is derived from an EMBL/GenBank/DDBJ whole genome shotgun (WGS) entry which is preliminary data.</text>
</comment>
<dbReference type="Pfam" id="PF13616">
    <property type="entry name" value="Rotamase_3"/>
    <property type="match status" value="1"/>
</dbReference>
<dbReference type="HAMAP" id="MF_01183">
    <property type="entry name" value="Chaperone_SurA"/>
    <property type="match status" value="1"/>
</dbReference>
<keyword evidence="3 7" id="KW-0574">Periplasm</keyword>
<dbReference type="InterPro" id="IPR023058">
    <property type="entry name" value="PPIase_PpiC_CS"/>
</dbReference>
<dbReference type="PANTHER" id="PTHR47637:SF1">
    <property type="entry name" value="CHAPERONE SURA"/>
    <property type="match status" value="1"/>
</dbReference>
<keyword evidence="5 7" id="KW-0143">Chaperone</keyword>
<dbReference type="EC" id="5.2.1.8" evidence="7"/>
<comment type="function">
    <text evidence="7">Chaperone involved in the correct folding and assembly of outer membrane proteins. Recognizes specific patterns of aromatic residues and the orientation of their side chains, which are found more frequently in integral outer membrane proteins. May act in both early periplasmic and late outer membrane-associated steps of protein maturation.</text>
</comment>
<keyword evidence="10" id="KW-1185">Reference proteome</keyword>
<dbReference type="Pfam" id="PF00639">
    <property type="entry name" value="Rotamase"/>
    <property type="match status" value="1"/>
</dbReference>
<dbReference type="EMBL" id="VTUX01000004">
    <property type="protein sequence ID" value="KAA1192095.1"/>
    <property type="molecule type" value="Genomic_DNA"/>
</dbReference>
<organism evidence="9 10">
    <name type="scientific">Pseudohalioglobus sediminis</name>
    <dbReference type="NCBI Taxonomy" id="2606449"/>
    <lineage>
        <taxon>Bacteria</taxon>
        <taxon>Pseudomonadati</taxon>
        <taxon>Pseudomonadota</taxon>
        <taxon>Gammaproteobacteria</taxon>
        <taxon>Cellvibrionales</taxon>
        <taxon>Halieaceae</taxon>
        <taxon>Pseudohalioglobus</taxon>
    </lineage>
</organism>
<evidence type="ECO:0000256" key="6">
    <source>
        <dbReference type="ARBA" id="ARBA00023235"/>
    </source>
</evidence>
<dbReference type="GO" id="GO:0051082">
    <property type="term" value="F:unfolded protein binding"/>
    <property type="evidence" value="ECO:0007669"/>
    <property type="project" value="UniProtKB-UniRule"/>
</dbReference>
<evidence type="ECO:0000313" key="10">
    <source>
        <dbReference type="Proteomes" id="UP000323708"/>
    </source>
</evidence>
<dbReference type="AlphaFoldDB" id="A0A5B0X0B8"/>
<dbReference type="GO" id="GO:0006457">
    <property type="term" value="P:protein folding"/>
    <property type="evidence" value="ECO:0007669"/>
    <property type="project" value="UniProtKB-UniRule"/>
</dbReference>
<dbReference type="Pfam" id="PF09312">
    <property type="entry name" value="SurA_N"/>
    <property type="match status" value="1"/>
</dbReference>
<dbReference type="InterPro" id="IPR046357">
    <property type="entry name" value="PPIase_dom_sf"/>
</dbReference>
<dbReference type="PANTHER" id="PTHR47637">
    <property type="entry name" value="CHAPERONE SURA"/>
    <property type="match status" value="1"/>
</dbReference>